<reference evidence="2" key="1">
    <citation type="submission" date="2016-10" db="EMBL/GenBank/DDBJ databases">
        <authorList>
            <person name="Varghese N."/>
            <person name="Submissions S."/>
        </authorList>
    </citation>
    <scope>NUCLEOTIDE SEQUENCE [LARGE SCALE GENOMIC DNA]</scope>
    <source>
        <strain evidence="2">CGMCC 1.6495</strain>
    </source>
</reference>
<name>A0A1H9QLD7_9GAMM</name>
<sequence>MTETYDKLISNSDFTRCLGEMVLAVGRLEGVLVDFLNEKGVQVGEKIPLGGLIKKLESSGNLTDTVSYHLHFLLSQRNYFIHRITRLMHGYEIENSEMESFRNRVQSLREETELFASMFMKTQTTKNTEQGAPADR</sequence>
<gene>
    <name evidence="1" type="ORF">SAMN04487958_1023</name>
</gene>
<dbReference type="EMBL" id="FOGS01000002">
    <property type="protein sequence ID" value="SER61282.1"/>
    <property type="molecule type" value="Genomic_DNA"/>
</dbReference>
<dbReference type="Proteomes" id="UP000198505">
    <property type="component" value="Unassembled WGS sequence"/>
</dbReference>
<proteinExistence type="predicted"/>
<evidence type="ECO:0000313" key="2">
    <source>
        <dbReference type="Proteomes" id="UP000198505"/>
    </source>
</evidence>
<evidence type="ECO:0000313" key="1">
    <source>
        <dbReference type="EMBL" id="SER61282.1"/>
    </source>
</evidence>
<keyword evidence="2" id="KW-1185">Reference proteome</keyword>
<dbReference type="AlphaFoldDB" id="A0A1H9QLD7"/>
<accession>A0A1H9QLD7</accession>
<protein>
    <submittedName>
        <fullName evidence="1">Uncharacterized protein</fullName>
    </submittedName>
</protein>
<dbReference type="STRING" id="416874.SAMN04487958_1023"/>
<organism evidence="1 2">
    <name type="scientific">Vreelandella subterranea</name>
    <dbReference type="NCBI Taxonomy" id="416874"/>
    <lineage>
        <taxon>Bacteria</taxon>
        <taxon>Pseudomonadati</taxon>
        <taxon>Pseudomonadota</taxon>
        <taxon>Gammaproteobacteria</taxon>
        <taxon>Oceanospirillales</taxon>
        <taxon>Halomonadaceae</taxon>
        <taxon>Vreelandella</taxon>
    </lineage>
</organism>